<protein>
    <submittedName>
        <fullName evidence="2">Uncharacterized protein</fullName>
    </submittedName>
</protein>
<name>A0AAD6Z583_9AGAR</name>
<evidence type="ECO:0000256" key="1">
    <source>
        <dbReference type="SAM" id="MobiDB-lite"/>
    </source>
</evidence>
<reference evidence="2" key="1">
    <citation type="submission" date="2023-03" db="EMBL/GenBank/DDBJ databases">
        <title>Massive genome expansion in bonnet fungi (Mycena s.s.) driven by repeated elements and novel gene families across ecological guilds.</title>
        <authorList>
            <consortium name="Lawrence Berkeley National Laboratory"/>
            <person name="Harder C.B."/>
            <person name="Miyauchi S."/>
            <person name="Viragh M."/>
            <person name="Kuo A."/>
            <person name="Thoen E."/>
            <person name="Andreopoulos B."/>
            <person name="Lu D."/>
            <person name="Skrede I."/>
            <person name="Drula E."/>
            <person name="Henrissat B."/>
            <person name="Morin E."/>
            <person name="Kohler A."/>
            <person name="Barry K."/>
            <person name="LaButti K."/>
            <person name="Morin E."/>
            <person name="Salamov A."/>
            <person name="Lipzen A."/>
            <person name="Mereny Z."/>
            <person name="Hegedus B."/>
            <person name="Baldrian P."/>
            <person name="Stursova M."/>
            <person name="Weitz H."/>
            <person name="Taylor A."/>
            <person name="Grigoriev I.V."/>
            <person name="Nagy L.G."/>
            <person name="Martin F."/>
            <person name="Kauserud H."/>
        </authorList>
    </citation>
    <scope>NUCLEOTIDE SEQUENCE</scope>
    <source>
        <strain evidence="2">CBHHK002</strain>
    </source>
</reference>
<keyword evidence="3" id="KW-1185">Reference proteome</keyword>
<evidence type="ECO:0000313" key="2">
    <source>
        <dbReference type="EMBL" id="KAJ7308532.1"/>
    </source>
</evidence>
<feature type="compositionally biased region" description="Low complexity" evidence="1">
    <location>
        <begin position="46"/>
        <end position="55"/>
    </location>
</feature>
<accession>A0AAD6Z583</accession>
<sequence length="887" mass="94319">MVVTRKTPVAPVPVASRTNSAHALPRAAKPKTNSTLAAETDKEAAAKNVPAVAASPKPPPKSKHKNRHQKKAIKSSNGWLDRLAYLSLSLFALYALTTCPHDSTLSNPVCRSLSQYRTHVLEPYVLPPIYRALEHPTVAPYVEKAQHIERTALRPTYEKYLRPAYKRSAPYAAAAKRALWDRAAVPAFHAYVAPQYRKHVLPQWHKHAAPLIARAAPYAARAQHGLERTAYVLRKTYSTRVAPAVSRAYAVGKPWAIRGYRTARPHAVALYVLVADKAGAARRAYVDPHVRRIWEKVLELSGAGPVGSPTEQAAPVPEKEPEPTAATAEGATTEQVASETSVEATVTAAAGETSSSAAAPPSAEEVPEPTEASASSVLEASSASSVVPPVEAPVTVPAVETSSSAATPSAEEEVPEPTNADASASSVLEASSASSVVPPVEASTVVPAKPSSLIIEATSTPETTPGTVEPEMNAEMKAEILEELSAASIALQSAHGMESPVVEEILADVKSSVKATPTGSAVPEPSADELPEEDDSALLDFLGGIGLDGDFFGEEEEPFVSDIAPDDDADLELTQEEIDALKAKEAAEQAAAKTRGTAEKRADLEGRMAQSIARLPEVVAEKTRILRETLAGLRKSAVGTLDDAKTEVGGAVPSLRKEGDKLLAGLEGYLKKEAAKTKKGGDPAERAARWETIVGKVEDKLGESIHSAQGVLQAFHVEEKAKEVDEGMYIIQEMKDACSQAQGNVGLELSWLDDVTYHDWEVYHSLAKFGEDFQATASAIQAGTHEDSPADPFIARLEEEQKALGDLVNELIGRINTLKQQAAKTFAPEPVPEAPPTGSEAEEPEVSILPVPPVAEPGVVDPAQVIVGKSAEQVKQAVRIAEEHKEL</sequence>
<feature type="region of interest" description="Disordered" evidence="1">
    <location>
        <begin position="825"/>
        <end position="846"/>
    </location>
</feature>
<feature type="region of interest" description="Disordered" evidence="1">
    <location>
        <begin position="1"/>
        <end position="73"/>
    </location>
</feature>
<gene>
    <name evidence="2" type="ORF">DFH08DRAFT_792607</name>
</gene>
<organism evidence="2 3">
    <name type="scientific">Mycena albidolilacea</name>
    <dbReference type="NCBI Taxonomy" id="1033008"/>
    <lineage>
        <taxon>Eukaryota</taxon>
        <taxon>Fungi</taxon>
        <taxon>Dikarya</taxon>
        <taxon>Basidiomycota</taxon>
        <taxon>Agaricomycotina</taxon>
        <taxon>Agaricomycetes</taxon>
        <taxon>Agaricomycetidae</taxon>
        <taxon>Agaricales</taxon>
        <taxon>Marasmiineae</taxon>
        <taxon>Mycenaceae</taxon>
        <taxon>Mycena</taxon>
    </lineage>
</organism>
<dbReference type="EMBL" id="JARIHO010000085">
    <property type="protein sequence ID" value="KAJ7308532.1"/>
    <property type="molecule type" value="Genomic_DNA"/>
</dbReference>
<comment type="caution">
    <text evidence="2">The sequence shown here is derived from an EMBL/GenBank/DDBJ whole genome shotgun (WGS) entry which is preliminary data.</text>
</comment>
<dbReference type="PANTHER" id="PTHR24216">
    <property type="entry name" value="PAXILLIN-RELATED"/>
    <property type="match status" value="1"/>
</dbReference>
<evidence type="ECO:0000313" key="3">
    <source>
        <dbReference type="Proteomes" id="UP001218218"/>
    </source>
</evidence>
<dbReference type="AlphaFoldDB" id="A0AAD6Z583"/>
<dbReference type="Proteomes" id="UP001218218">
    <property type="component" value="Unassembled WGS sequence"/>
</dbReference>
<feature type="compositionally biased region" description="Low complexity" evidence="1">
    <location>
        <begin position="416"/>
        <end position="427"/>
    </location>
</feature>
<feature type="compositionally biased region" description="Basic residues" evidence="1">
    <location>
        <begin position="60"/>
        <end position="73"/>
    </location>
</feature>
<proteinExistence type="predicted"/>
<dbReference type="PANTHER" id="PTHR24216:SF65">
    <property type="entry name" value="PAXILLIN-LIKE PROTEIN 1"/>
    <property type="match status" value="1"/>
</dbReference>
<feature type="compositionally biased region" description="Low complexity" evidence="1">
    <location>
        <begin position="323"/>
        <end position="409"/>
    </location>
</feature>
<feature type="region of interest" description="Disordered" evidence="1">
    <location>
        <begin position="302"/>
        <end position="427"/>
    </location>
</feature>